<dbReference type="HOGENOM" id="CLU_037786_0_0_1"/>
<evidence type="ECO:0000313" key="11">
    <source>
        <dbReference type="EMBL" id="KIM45169.1"/>
    </source>
</evidence>
<dbReference type="OrthoDB" id="73691at2759"/>
<evidence type="ECO:0000256" key="2">
    <source>
        <dbReference type="ARBA" id="ARBA00022692"/>
    </source>
</evidence>
<dbReference type="PROSITE" id="PS51758">
    <property type="entry name" value="LETM1_RBD"/>
    <property type="match status" value="1"/>
</dbReference>
<proteinExistence type="predicted"/>
<keyword evidence="3" id="KW-0999">Mitochondrion inner membrane</keyword>
<keyword evidence="12" id="KW-1185">Reference proteome</keyword>
<dbReference type="EMBL" id="KN831772">
    <property type="protein sequence ID" value="KIM45169.1"/>
    <property type="molecule type" value="Genomic_DNA"/>
</dbReference>
<evidence type="ECO:0000256" key="7">
    <source>
        <dbReference type="PROSITE-ProRule" id="PRU01094"/>
    </source>
</evidence>
<feature type="domain" description="Letm1 RBD" evidence="10">
    <location>
        <begin position="186"/>
        <end position="369"/>
    </location>
</feature>
<name>A0A0C3CM50_HEBCY</name>
<dbReference type="InterPro" id="IPR044202">
    <property type="entry name" value="LETM1/MDM38-like"/>
</dbReference>
<protein>
    <recommendedName>
        <fullName evidence="10">Letm1 RBD domain-containing protein</fullName>
    </recommendedName>
</protein>
<keyword evidence="5 7" id="KW-0496">Mitochondrion</keyword>
<dbReference type="GO" id="GO:0005743">
    <property type="term" value="C:mitochondrial inner membrane"/>
    <property type="evidence" value="ECO:0007669"/>
    <property type="project" value="UniProtKB-SubCell"/>
</dbReference>
<evidence type="ECO:0000259" key="10">
    <source>
        <dbReference type="PROSITE" id="PS51758"/>
    </source>
</evidence>
<reference evidence="11 12" key="1">
    <citation type="submission" date="2014-04" db="EMBL/GenBank/DDBJ databases">
        <authorList>
            <consortium name="DOE Joint Genome Institute"/>
            <person name="Kuo A."/>
            <person name="Gay G."/>
            <person name="Dore J."/>
            <person name="Kohler A."/>
            <person name="Nagy L.G."/>
            <person name="Floudas D."/>
            <person name="Copeland A."/>
            <person name="Barry K.W."/>
            <person name="Cichocki N."/>
            <person name="Veneault-Fourrey C."/>
            <person name="LaButti K."/>
            <person name="Lindquist E.A."/>
            <person name="Lipzen A."/>
            <person name="Lundell T."/>
            <person name="Morin E."/>
            <person name="Murat C."/>
            <person name="Sun H."/>
            <person name="Tunlid A."/>
            <person name="Henrissat B."/>
            <person name="Grigoriev I.V."/>
            <person name="Hibbett D.S."/>
            <person name="Martin F."/>
            <person name="Nordberg H.P."/>
            <person name="Cantor M.N."/>
            <person name="Hua S.X."/>
        </authorList>
    </citation>
    <scope>NUCLEOTIDE SEQUENCE [LARGE SCALE GENOMIC DNA]</scope>
    <source>
        <strain evidence="12">h7</strain>
    </source>
</reference>
<sequence length="369" mass="41393">MLRQVGRGALQHSIQRKFLRVHATPCFVRLYSIPTPSTNTSSNPKAPLPLPPQKKPKIDLRPGPIKPKPPSAHAPGAAKIPPSIPTQAPHATTEHKAASPAEEVKKDLQDAEQHGILIPPPADANWIKRTLHQAIQLFKFYYRGVKLIFSRRKDIAIINSRIKAGGPPLTRAEYRLIHTQKDDINKVIPFLIIALLLEEVIPLIAIYAPFMLPSTCILPSQRERIEAKRSEKAATFSAQYYQTYRDLKLAENPSGFLPLSSLHLDSAPTAICGLLGLSTIGIDYLRIRRIRRHLEFITRDDQLLLQSKNTLSPQELSDALRERGMLNHGLQPKDLQSRLSWWLDAVKNFSTIPSDDALARRLSLVISHC</sequence>
<feature type="compositionally biased region" description="Basic and acidic residues" evidence="8">
    <location>
        <begin position="92"/>
        <end position="106"/>
    </location>
</feature>
<evidence type="ECO:0000256" key="8">
    <source>
        <dbReference type="SAM" id="MobiDB-lite"/>
    </source>
</evidence>
<feature type="region of interest" description="Disordered" evidence="8">
    <location>
        <begin position="34"/>
        <end position="106"/>
    </location>
</feature>
<comment type="subcellular location">
    <subcellularLocation>
        <location evidence="1">Mitochondrion inner membrane</location>
        <topology evidence="1">Single-pass membrane protein</topology>
    </subcellularLocation>
</comment>
<evidence type="ECO:0000256" key="5">
    <source>
        <dbReference type="ARBA" id="ARBA00023128"/>
    </source>
</evidence>
<evidence type="ECO:0000256" key="6">
    <source>
        <dbReference type="ARBA" id="ARBA00023136"/>
    </source>
</evidence>
<feature type="transmembrane region" description="Helical" evidence="9">
    <location>
        <begin position="187"/>
        <end position="210"/>
    </location>
</feature>
<keyword evidence="6 9" id="KW-0472">Membrane</keyword>
<feature type="compositionally biased region" description="Low complexity" evidence="8">
    <location>
        <begin position="34"/>
        <end position="45"/>
    </location>
</feature>
<dbReference type="AlphaFoldDB" id="A0A0C3CM50"/>
<evidence type="ECO:0000256" key="1">
    <source>
        <dbReference type="ARBA" id="ARBA00004434"/>
    </source>
</evidence>
<dbReference type="InterPro" id="IPR033122">
    <property type="entry name" value="LETM1-like_RBD"/>
</dbReference>
<evidence type="ECO:0000256" key="3">
    <source>
        <dbReference type="ARBA" id="ARBA00022792"/>
    </source>
</evidence>
<keyword evidence="4 9" id="KW-1133">Transmembrane helix</keyword>
<accession>A0A0C3CM50</accession>
<dbReference type="PANTHER" id="PTHR14009:SF1">
    <property type="entry name" value="MITOCHONDRIAL PROTON_CALCIUM EXCHANGER PROTEIN"/>
    <property type="match status" value="1"/>
</dbReference>
<evidence type="ECO:0000313" key="12">
    <source>
        <dbReference type="Proteomes" id="UP000053424"/>
    </source>
</evidence>
<dbReference type="Proteomes" id="UP000053424">
    <property type="component" value="Unassembled WGS sequence"/>
</dbReference>
<keyword evidence="2 9" id="KW-0812">Transmembrane</keyword>
<dbReference type="Pfam" id="PF07766">
    <property type="entry name" value="LETM1_RBD"/>
    <property type="match status" value="1"/>
</dbReference>
<organism evidence="11 12">
    <name type="scientific">Hebeloma cylindrosporum</name>
    <dbReference type="NCBI Taxonomy" id="76867"/>
    <lineage>
        <taxon>Eukaryota</taxon>
        <taxon>Fungi</taxon>
        <taxon>Dikarya</taxon>
        <taxon>Basidiomycota</taxon>
        <taxon>Agaricomycotina</taxon>
        <taxon>Agaricomycetes</taxon>
        <taxon>Agaricomycetidae</taxon>
        <taxon>Agaricales</taxon>
        <taxon>Agaricineae</taxon>
        <taxon>Hymenogastraceae</taxon>
        <taxon>Hebeloma</taxon>
    </lineage>
</organism>
<evidence type="ECO:0000256" key="4">
    <source>
        <dbReference type="ARBA" id="ARBA00022989"/>
    </source>
</evidence>
<dbReference type="STRING" id="686832.A0A0C3CM50"/>
<dbReference type="PANTHER" id="PTHR14009">
    <property type="entry name" value="LEUCINE ZIPPER-EF-HAND CONTAINING TRANSMEMBRANE PROTEIN"/>
    <property type="match status" value="1"/>
</dbReference>
<dbReference type="GO" id="GO:0030003">
    <property type="term" value="P:intracellular monoatomic cation homeostasis"/>
    <property type="evidence" value="ECO:0007669"/>
    <property type="project" value="TreeGrafter"/>
</dbReference>
<gene>
    <name evidence="11" type="ORF">M413DRAFT_441850</name>
</gene>
<reference evidence="12" key="2">
    <citation type="submission" date="2015-01" db="EMBL/GenBank/DDBJ databases">
        <title>Evolutionary Origins and Diversification of the Mycorrhizal Mutualists.</title>
        <authorList>
            <consortium name="DOE Joint Genome Institute"/>
            <consortium name="Mycorrhizal Genomics Consortium"/>
            <person name="Kohler A."/>
            <person name="Kuo A."/>
            <person name="Nagy L.G."/>
            <person name="Floudas D."/>
            <person name="Copeland A."/>
            <person name="Barry K.W."/>
            <person name="Cichocki N."/>
            <person name="Veneault-Fourrey C."/>
            <person name="LaButti K."/>
            <person name="Lindquist E.A."/>
            <person name="Lipzen A."/>
            <person name="Lundell T."/>
            <person name="Morin E."/>
            <person name="Murat C."/>
            <person name="Riley R."/>
            <person name="Ohm R."/>
            <person name="Sun H."/>
            <person name="Tunlid A."/>
            <person name="Henrissat B."/>
            <person name="Grigoriev I.V."/>
            <person name="Hibbett D.S."/>
            <person name="Martin F."/>
        </authorList>
    </citation>
    <scope>NUCLEOTIDE SEQUENCE [LARGE SCALE GENOMIC DNA]</scope>
    <source>
        <strain evidence="12">h7</strain>
    </source>
</reference>
<evidence type="ECO:0000256" key="9">
    <source>
        <dbReference type="SAM" id="Phobius"/>
    </source>
</evidence>
<dbReference type="GO" id="GO:0043022">
    <property type="term" value="F:ribosome binding"/>
    <property type="evidence" value="ECO:0007669"/>
    <property type="project" value="InterPro"/>
</dbReference>